<protein>
    <submittedName>
        <fullName evidence="4">Uncharacterized protein</fullName>
    </submittedName>
</protein>
<dbReference type="RefSeq" id="WP_379585588.1">
    <property type="nucleotide sequence ID" value="NZ_JBHSQW010000031.1"/>
</dbReference>
<reference evidence="5" key="1">
    <citation type="journal article" date="2019" name="Int. J. Syst. Evol. Microbiol.">
        <title>The Global Catalogue of Microorganisms (GCM) 10K type strain sequencing project: providing services to taxonomists for standard genome sequencing and annotation.</title>
        <authorList>
            <consortium name="The Broad Institute Genomics Platform"/>
            <consortium name="The Broad Institute Genome Sequencing Center for Infectious Disease"/>
            <person name="Wu L."/>
            <person name="Ma J."/>
        </authorList>
    </citation>
    <scope>NUCLEOTIDE SEQUENCE [LARGE SCALE GENOMIC DNA]</scope>
    <source>
        <strain evidence="5">CCM 8391</strain>
    </source>
</reference>
<evidence type="ECO:0000256" key="2">
    <source>
        <dbReference type="SAM" id="MobiDB-lite"/>
    </source>
</evidence>
<feature type="compositionally biased region" description="Basic and acidic residues" evidence="2">
    <location>
        <begin position="357"/>
        <end position="369"/>
    </location>
</feature>
<evidence type="ECO:0000256" key="3">
    <source>
        <dbReference type="SAM" id="Phobius"/>
    </source>
</evidence>
<feature type="coiled-coil region" evidence="1">
    <location>
        <begin position="192"/>
        <end position="239"/>
    </location>
</feature>
<sequence>MGVAIEESTRRCALPGCDATFEIIPGRPERRYCTAAHRVAARQARRAAAQSGGDARLAEALPWLRPADGPPGPPVSRSAVEPCLRVDGAPRHPMPDGAVPGKGLTRRSRAVAVFGAVGLIVGGYLITASEPARPASGIAAQVAPGYATNDDWAARAQVALASVNQQLDVIAQTEEVWNRVPAAQRSGLPLPVRLLQERKALLERQKTTLQAQLATYHSLELAVEELRRAEERLAVVEKSLRDVPPEALRTPEQAAVIAALEQQRDTLVRHRDAKREALRSLSDGVQGATHTPLPDDGRRTTEVSNEVLALAHDPRGGEGTPNDRSSLHRPEVTAGRDEEEAKPGARVATSGPPDPRGPGHEAGERRANPENRGGGGGPVETVTSTVDDVAAGANEAVGAPAGGSGSAAQGPAERGAAPQAAAPRSGSAPGTAPAGTQAQSPAPGPAAAAPAPAPAPAGAPAQAPSAIAGPAIRTMSGGLAGPYTDAALQQADQEVAARYAASEGAPSGNNRTAPVQYGGNRPAGAGTAE</sequence>
<dbReference type="EMBL" id="JBHSQW010000031">
    <property type="protein sequence ID" value="MFC5995517.1"/>
    <property type="molecule type" value="Genomic_DNA"/>
</dbReference>
<accession>A0ABW1J4I7</accession>
<feature type="region of interest" description="Disordered" evidence="2">
    <location>
        <begin position="496"/>
        <end position="529"/>
    </location>
</feature>
<evidence type="ECO:0000313" key="4">
    <source>
        <dbReference type="EMBL" id="MFC5995517.1"/>
    </source>
</evidence>
<keyword evidence="3" id="KW-0812">Transmembrane</keyword>
<organism evidence="4 5">
    <name type="scientific">Pseudonocardia hispaniensis</name>
    <dbReference type="NCBI Taxonomy" id="904933"/>
    <lineage>
        <taxon>Bacteria</taxon>
        <taxon>Bacillati</taxon>
        <taxon>Actinomycetota</taxon>
        <taxon>Actinomycetes</taxon>
        <taxon>Pseudonocardiales</taxon>
        <taxon>Pseudonocardiaceae</taxon>
        <taxon>Pseudonocardia</taxon>
    </lineage>
</organism>
<feature type="transmembrane region" description="Helical" evidence="3">
    <location>
        <begin position="110"/>
        <end position="127"/>
    </location>
</feature>
<evidence type="ECO:0000256" key="1">
    <source>
        <dbReference type="SAM" id="Coils"/>
    </source>
</evidence>
<keyword evidence="3" id="KW-0472">Membrane</keyword>
<keyword evidence="5" id="KW-1185">Reference proteome</keyword>
<feature type="region of interest" description="Disordered" evidence="2">
    <location>
        <begin position="278"/>
        <end position="382"/>
    </location>
</feature>
<keyword evidence="1" id="KW-0175">Coiled coil</keyword>
<name>A0ABW1J4I7_9PSEU</name>
<feature type="compositionally biased region" description="Basic and acidic residues" evidence="2">
    <location>
        <begin position="325"/>
        <end position="343"/>
    </location>
</feature>
<keyword evidence="3" id="KW-1133">Transmembrane helix</keyword>
<gene>
    <name evidence="4" type="ORF">ACFQE5_14980</name>
</gene>
<proteinExistence type="predicted"/>
<comment type="caution">
    <text evidence="4">The sequence shown here is derived from an EMBL/GenBank/DDBJ whole genome shotgun (WGS) entry which is preliminary data.</text>
</comment>
<evidence type="ECO:0000313" key="5">
    <source>
        <dbReference type="Proteomes" id="UP001596302"/>
    </source>
</evidence>
<feature type="region of interest" description="Disordered" evidence="2">
    <location>
        <begin position="395"/>
        <end position="464"/>
    </location>
</feature>
<feature type="compositionally biased region" description="Low complexity" evidence="2">
    <location>
        <begin position="406"/>
        <end position="450"/>
    </location>
</feature>
<dbReference type="Proteomes" id="UP001596302">
    <property type="component" value="Unassembled WGS sequence"/>
</dbReference>